<evidence type="ECO:0000313" key="3">
    <source>
        <dbReference type="Proteomes" id="UP001500804"/>
    </source>
</evidence>
<gene>
    <name evidence="2" type="ORF">GCM10023320_49520</name>
</gene>
<protein>
    <submittedName>
        <fullName evidence="2">Uncharacterized protein</fullName>
    </submittedName>
</protein>
<evidence type="ECO:0000256" key="1">
    <source>
        <dbReference type="SAM" id="Coils"/>
    </source>
</evidence>
<reference evidence="3" key="1">
    <citation type="journal article" date="2019" name="Int. J. Syst. Evol. Microbiol.">
        <title>The Global Catalogue of Microorganisms (GCM) 10K type strain sequencing project: providing services to taxonomists for standard genome sequencing and annotation.</title>
        <authorList>
            <consortium name="The Broad Institute Genomics Platform"/>
            <consortium name="The Broad Institute Genome Sequencing Center for Infectious Disease"/>
            <person name="Wu L."/>
            <person name="Ma J."/>
        </authorList>
    </citation>
    <scope>NUCLEOTIDE SEQUENCE [LARGE SCALE GENOMIC DNA]</scope>
    <source>
        <strain evidence="3">JCM 18302</strain>
    </source>
</reference>
<feature type="coiled-coil region" evidence="1">
    <location>
        <begin position="1"/>
        <end position="28"/>
    </location>
</feature>
<sequence>MKTEELRVRELREEVRRAERQLAAALDRDPDAPMSALRFLVPEAVARLRAVAGAASTVSTDPHLTSAVTLSRRG</sequence>
<organism evidence="2 3">
    <name type="scientific">Pseudonocardia adelaidensis</name>
    <dbReference type="NCBI Taxonomy" id="648754"/>
    <lineage>
        <taxon>Bacteria</taxon>
        <taxon>Bacillati</taxon>
        <taxon>Actinomycetota</taxon>
        <taxon>Actinomycetes</taxon>
        <taxon>Pseudonocardiales</taxon>
        <taxon>Pseudonocardiaceae</taxon>
        <taxon>Pseudonocardia</taxon>
    </lineage>
</organism>
<keyword evidence="1" id="KW-0175">Coiled coil</keyword>
<name>A0ABP9NU93_9PSEU</name>
<accession>A0ABP9NU93</accession>
<proteinExistence type="predicted"/>
<keyword evidence="3" id="KW-1185">Reference proteome</keyword>
<dbReference type="Proteomes" id="UP001500804">
    <property type="component" value="Unassembled WGS sequence"/>
</dbReference>
<evidence type="ECO:0000313" key="2">
    <source>
        <dbReference type="EMBL" id="GAA5129278.1"/>
    </source>
</evidence>
<dbReference type="EMBL" id="BAABJO010000020">
    <property type="protein sequence ID" value="GAA5129278.1"/>
    <property type="molecule type" value="Genomic_DNA"/>
</dbReference>
<comment type="caution">
    <text evidence="2">The sequence shown here is derived from an EMBL/GenBank/DDBJ whole genome shotgun (WGS) entry which is preliminary data.</text>
</comment>